<name>A0A813M863_9BILA</name>
<dbReference type="EMBL" id="CAJNOC010000084">
    <property type="protein sequence ID" value="CAF0713549.1"/>
    <property type="molecule type" value="Genomic_DNA"/>
</dbReference>
<dbReference type="AlphaFoldDB" id="A0A813M863"/>
<reference evidence="1" key="1">
    <citation type="submission" date="2021-02" db="EMBL/GenBank/DDBJ databases">
        <authorList>
            <person name="Nowell W R."/>
        </authorList>
    </citation>
    <scope>NUCLEOTIDE SEQUENCE</scope>
    <source>
        <strain evidence="1">Ploen Becks lab</strain>
    </source>
</reference>
<sequence>MYEQIASDFIEGSDNPNSLNLSKIEEREVFVDNLLSNLLGPEKLKEKGVLADRLKFKRHQIEGSLKTVKKENDKKKVVKYVQIG</sequence>
<proteinExistence type="predicted"/>
<keyword evidence="2" id="KW-1185">Reference proteome</keyword>
<organism evidence="1 2">
    <name type="scientific">Brachionus calyciflorus</name>
    <dbReference type="NCBI Taxonomy" id="104777"/>
    <lineage>
        <taxon>Eukaryota</taxon>
        <taxon>Metazoa</taxon>
        <taxon>Spiralia</taxon>
        <taxon>Gnathifera</taxon>
        <taxon>Rotifera</taxon>
        <taxon>Eurotatoria</taxon>
        <taxon>Monogononta</taxon>
        <taxon>Pseudotrocha</taxon>
        <taxon>Ploima</taxon>
        <taxon>Brachionidae</taxon>
        <taxon>Brachionus</taxon>
    </lineage>
</organism>
<dbReference type="Proteomes" id="UP000663879">
    <property type="component" value="Unassembled WGS sequence"/>
</dbReference>
<gene>
    <name evidence="1" type="ORF">OXX778_LOCUS1354</name>
</gene>
<evidence type="ECO:0000313" key="2">
    <source>
        <dbReference type="Proteomes" id="UP000663879"/>
    </source>
</evidence>
<evidence type="ECO:0000313" key="1">
    <source>
        <dbReference type="EMBL" id="CAF0713549.1"/>
    </source>
</evidence>
<comment type="caution">
    <text evidence="1">The sequence shown here is derived from an EMBL/GenBank/DDBJ whole genome shotgun (WGS) entry which is preliminary data.</text>
</comment>
<accession>A0A813M863</accession>
<protein>
    <submittedName>
        <fullName evidence="1">Uncharacterized protein</fullName>
    </submittedName>
</protein>